<sequence>MNVNGNISDISHIFVGHACGSLSGSVVGGFLFDCMNHNLILGLSTLGTAIALYLIPFCKKAILLVVMMAVSGICTGILGTCGNVLILNIWRGEAAPHLQALHFTFALGAFLAPILAKLALGSAVPSENHMIADMSNHSELTLPPAADLDIIFGVPANKNLLWAYVVIGTYTLVMFAFFIVLFFKKTPYREKTKKAAQIRTAKYQDILLVLLFVFFFFYTGAEMAYSSYIFSFATLHVGMSESQAAGLNSAFWGSFATCRGMAICFVTFLQPGTMIVVNNVGSLISSLLLVIFDKNHICLWVATTVYGASVATTFPSGISWIEQYMTIKGKSAALFVVGAAMGQMVFPVVVGYLQGNYPHLPGIPYVSLGSAIVMGVLFPIMYKLATAPLNSKIQVSRKSEDQKALLSTSRFNNEDEDDYGEEGAEEEWDKVDFEMIEMMRNSVIETSRKLLRKSPTEISNQLWSNDTPFSSSLVITGNSPGKPLPLDKEKND</sequence>
<feature type="transmembrane region" description="Helical" evidence="7">
    <location>
        <begin position="365"/>
        <end position="382"/>
    </location>
</feature>
<dbReference type="Pfam" id="PF07690">
    <property type="entry name" value="MFS_1"/>
    <property type="match status" value="1"/>
</dbReference>
<dbReference type="InterPro" id="IPR036259">
    <property type="entry name" value="MFS_trans_sf"/>
</dbReference>
<feature type="transmembrane region" description="Helical" evidence="7">
    <location>
        <begin position="333"/>
        <end position="353"/>
    </location>
</feature>
<dbReference type="FunFam" id="1.20.1250.20:FF:000508">
    <property type="entry name" value="Sodium-dependent glucose transporter 1"/>
    <property type="match status" value="1"/>
</dbReference>
<feature type="transmembrane region" description="Helical" evidence="7">
    <location>
        <begin position="12"/>
        <end position="32"/>
    </location>
</feature>
<evidence type="ECO:0000256" key="7">
    <source>
        <dbReference type="SAM" id="Phobius"/>
    </source>
</evidence>
<dbReference type="Proteomes" id="UP000314987">
    <property type="component" value="Unassembled WGS sequence"/>
</dbReference>
<dbReference type="STRING" id="29139.ENSVURP00010029809"/>
<accession>A0A4X2LW97</accession>
<keyword evidence="4 7" id="KW-1133">Transmembrane helix</keyword>
<protein>
    <recommendedName>
        <fullName evidence="10">Major facilitator superfamily domain containing 4B</fullName>
    </recommendedName>
</protein>
<dbReference type="AlphaFoldDB" id="A0A4X2LW97"/>
<feature type="transmembrane region" description="Helical" evidence="7">
    <location>
        <begin position="206"/>
        <end position="230"/>
    </location>
</feature>
<evidence type="ECO:0008006" key="10">
    <source>
        <dbReference type="Google" id="ProtNLM"/>
    </source>
</evidence>
<reference evidence="8" key="2">
    <citation type="submission" date="2025-08" db="UniProtKB">
        <authorList>
            <consortium name="Ensembl"/>
        </authorList>
    </citation>
    <scope>IDENTIFICATION</scope>
</reference>
<feature type="transmembrane region" description="Helical" evidence="7">
    <location>
        <begin position="276"/>
        <end position="293"/>
    </location>
</feature>
<feature type="transmembrane region" description="Helical" evidence="7">
    <location>
        <begin position="299"/>
        <end position="321"/>
    </location>
</feature>
<feature type="transmembrane region" description="Helical" evidence="7">
    <location>
        <begin position="100"/>
        <end position="120"/>
    </location>
</feature>
<feature type="transmembrane region" description="Helical" evidence="7">
    <location>
        <begin position="39"/>
        <end position="55"/>
    </location>
</feature>
<evidence type="ECO:0000256" key="2">
    <source>
        <dbReference type="ARBA" id="ARBA00008335"/>
    </source>
</evidence>
<dbReference type="PANTHER" id="PTHR23121:SF9">
    <property type="entry name" value="SODIUM-DEPENDENT GLUCOSE TRANSPORTER 1"/>
    <property type="match status" value="1"/>
</dbReference>
<feature type="compositionally biased region" description="Acidic residues" evidence="6">
    <location>
        <begin position="414"/>
        <end position="425"/>
    </location>
</feature>
<dbReference type="InterPro" id="IPR011701">
    <property type="entry name" value="MFS"/>
</dbReference>
<organism evidence="8 9">
    <name type="scientific">Vombatus ursinus</name>
    <name type="common">Common wombat</name>
    <dbReference type="NCBI Taxonomy" id="29139"/>
    <lineage>
        <taxon>Eukaryota</taxon>
        <taxon>Metazoa</taxon>
        <taxon>Chordata</taxon>
        <taxon>Craniata</taxon>
        <taxon>Vertebrata</taxon>
        <taxon>Euteleostomi</taxon>
        <taxon>Mammalia</taxon>
        <taxon>Metatheria</taxon>
        <taxon>Diprotodontia</taxon>
        <taxon>Vombatidae</taxon>
        <taxon>Vombatus</taxon>
    </lineage>
</organism>
<keyword evidence="5 7" id="KW-0472">Membrane</keyword>
<name>A0A4X2LW97_VOMUR</name>
<dbReference type="RefSeq" id="XP_027704443.1">
    <property type="nucleotide sequence ID" value="XM_027848642.1"/>
</dbReference>
<dbReference type="Ensembl" id="ENSVURT00010033937.1">
    <property type="protein sequence ID" value="ENSVURP00010029809.1"/>
    <property type="gene ID" value="ENSVURG00010022781.1"/>
</dbReference>
<feature type="region of interest" description="Disordered" evidence="6">
    <location>
        <begin position="404"/>
        <end position="425"/>
    </location>
</feature>
<gene>
    <name evidence="8" type="primary">LOC114033185</name>
</gene>
<dbReference type="Gene3D" id="1.20.1250.20">
    <property type="entry name" value="MFS general substrate transporter like domains"/>
    <property type="match status" value="2"/>
</dbReference>
<evidence type="ECO:0000313" key="9">
    <source>
        <dbReference type="Proteomes" id="UP000314987"/>
    </source>
</evidence>
<dbReference type="GO" id="GO:0022857">
    <property type="term" value="F:transmembrane transporter activity"/>
    <property type="evidence" value="ECO:0007669"/>
    <property type="project" value="InterPro"/>
</dbReference>
<evidence type="ECO:0000256" key="1">
    <source>
        <dbReference type="ARBA" id="ARBA00004141"/>
    </source>
</evidence>
<keyword evidence="3 7" id="KW-0812">Transmembrane</keyword>
<dbReference type="GeneTree" id="ENSGT00530000063320"/>
<dbReference type="SUPFAM" id="SSF103473">
    <property type="entry name" value="MFS general substrate transporter"/>
    <property type="match status" value="1"/>
</dbReference>
<evidence type="ECO:0000313" key="8">
    <source>
        <dbReference type="Ensembl" id="ENSVURP00010029809.1"/>
    </source>
</evidence>
<feature type="region of interest" description="Disordered" evidence="6">
    <location>
        <begin position="455"/>
        <end position="492"/>
    </location>
</feature>
<feature type="transmembrane region" description="Helical" evidence="7">
    <location>
        <begin position="161"/>
        <end position="183"/>
    </location>
</feature>
<evidence type="ECO:0000256" key="4">
    <source>
        <dbReference type="ARBA" id="ARBA00022989"/>
    </source>
</evidence>
<keyword evidence="9" id="KW-1185">Reference proteome</keyword>
<proteinExistence type="inferred from homology"/>
<feature type="transmembrane region" description="Helical" evidence="7">
    <location>
        <begin position="61"/>
        <end position="88"/>
    </location>
</feature>
<comment type="similarity">
    <text evidence="2">Belongs to the major facilitator superfamily.</text>
</comment>
<reference evidence="9" key="1">
    <citation type="submission" date="2018-12" db="EMBL/GenBank/DDBJ databases">
        <authorList>
            <person name="Yazar S."/>
        </authorList>
    </citation>
    <scope>NUCLEOTIDE SEQUENCE [LARGE SCALE GENOMIC DNA]</scope>
</reference>
<dbReference type="GeneID" id="114033185"/>
<feature type="compositionally biased region" description="Polar residues" evidence="6">
    <location>
        <begin position="456"/>
        <end position="479"/>
    </location>
</feature>
<comment type="subcellular location">
    <subcellularLocation>
        <location evidence="1">Membrane</location>
        <topology evidence="1">Multi-pass membrane protein</topology>
    </subcellularLocation>
</comment>
<evidence type="ECO:0000256" key="5">
    <source>
        <dbReference type="ARBA" id="ARBA00023136"/>
    </source>
</evidence>
<dbReference type="OMA" id="MYERVPF"/>
<dbReference type="GO" id="GO:0016020">
    <property type="term" value="C:membrane"/>
    <property type="evidence" value="ECO:0007669"/>
    <property type="project" value="UniProtKB-SubCell"/>
</dbReference>
<evidence type="ECO:0000256" key="3">
    <source>
        <dbReference type="ARBA" id="ARBA00022692"/>
    </source>
</evidence>
<reference evidence="8" key="3">
    <citation type="submission" date="2025-09" db="UniProtKB">
        <authorList>
            <consortium name="Ensembl"/>
        </authorList>
    </citation>
    <scope>IDENTIFICATION</scope>
</reference>
<dbReference type="PANTHER" id="PTHR23121">
    <property type="entry name" value="SODIUM-DEPENDENT GLUCOSE TRANSPORTER 1"/>
    <property type="match status" value="1"/>
</dbReference>
<evidence type="ECO:0000256" key="6">
    <source>
        <dbReference type="SAM" id="MobiDB-lite"/>
    </source>
</evidence>